<feature type="compositionally biased region" description="Acidic residues" evidence="2">
    <location>
        <begin position="208"/>
        <end position="217"/>
    </location>
</feature>
<reference evidence="3" key="1">
    <citation type="submission" date="2023-02" db="EMBL/GenBank/DDBJ databases">
        <authorList>
            <person name="Palmer J.M."/>
        </authorList>
    </citation>
    <scope>NUCLEOTIDE SEQUENCE</scope>
    <source>
        <strain evidence="3">FW57</strain>
    </source>
</reference>
<feature type="region of interest" description="Disordered" evidence="2">
    <location>
        <begin position="26"/>
        <end position="157"/>
    </location>
</feature>
<organism evidence="3 4">
    <name type="scientific">Staphylotrichum longicolle</name>
    <dbReference type="NCBI Taxonomy" id="669026"/>
    <lineage>
        <taxon>Eukaryota</taxon>
        <taxon>Fungi</taxon>
        <taxon>Dikarya</taxon>
        <taxon>Ascomycota</taxon>
        <taxon>Pezizomycotina</taxon>
        <taxon>Sordariomycetes</taxon>
        <taxon>Sordariomycetidae</taxon>
        <taxon>Sordariales</taxon>
        <taxon>Chaetomiaceae</taxon>
        <taxon>Staphylotrichum</taxon>
    </lineage>
</organism>
<protein>
    <submittedName>
        <fullName evidence="3">Uncharacterized protein</fullName>
    </submittedName>
</protein>
<proteinExistence type="predicted"/>
<sequence length="392" mass="43089">MPSANGSAPQGFTALSAKPGIQEALRGVKRLEPVDVSDDEGGKTAHSSPFKKKKRKKSSKKKEKRLAELAGTLHSRVPLKVEPVQATAHSLMPDPAMEYEPEADGPAPTPTPSPVSSSDGETLFVRRAYDSSPITYPTSSDDEGERPPPTPTPTRAPAIVYGFADETAAADENDTASVAMDEFTTDVEEVAVAELKEVAMVDAMEAEEDAEVEEVEDQEVKETEEVEEIKEAKEVQAMDAEEGPPASATAPQPHNVASDSDMLVAFLLGFLAGFVNERNATHRLVAAIRAEIDRLKSRAPHPRRRRLNALNLHWRLVGMRLVFQTFKGDYDAIAARLEVLEQNHEALKVKVKRLRNRTQRDMRSQDTSIEYHTECLNKVHEAHEAATGAKLW</sequence>
<feature type="region of interest" description="Disordered" evidence="2">
    <location>
        <begin position="208"/>
        <end position="227"/>
    </location>
</feature>
<evidence type="ECO:0000256" key="2">
    <source>
        <dbReference type="SAM" id="MobiDB-lite"/>
    </source>
</evidence>
<evidence type="ECO:0000313" key="4">
    <source>
        <dbReference type="Proteomes" id="UP001197093"/>
    </source>
</evidence>
<evidence type="ECO:0000313" key="3">
    <source>
        <dbReference type="EMBL" id="KAG7283932.1"/>
    </source>
</evidence>
<dbReference type="AlphaFoldDB" id="A0AAD4EML0"/>
<feature type="compositionally biased region" description="Basic and acidic residues" evidence="2">
    <location>
        <begin position="218"/>
        <end position="227"/>
    </location>
</feature>
<dbReference type="EMBL" id="JAHCVI010000006">
    <property type="protein sequence ID" value="KAG7283932.1"/>
    <property type="molecule type" value="Genomic_DNA"/>
</dbReference>
<keyword evidence="1" id="KW-0175">Coiled coil</keyword>
<keyword evidence="4" id="KW-1185">Reference proteome</keyword>
<feature type="coiled-coil region" evidence="1">
    <location>
        <begin position="330"/>
        <end position="357"/>
    </location>
</feature>
<feature type="compositionally biased region" description="Basic residues" evidence="2">
    <location>
        <begin position="49"/>
        <end position="64"/>
    </location>
</feature>
<feature type="region of interest" description="Disordered" evidence="2">
    <location>
        <begin position="233"/>
        <end position="254"/>
    </location>
</feature>
<comment type="caution">
    <text evidence="3">The sequence shown here is derived from an EMBL/GenBank/DDBJ whole genome shotgun (WGS) entry which is preliminary data.</text>
</comment>
<accession>A0AAD4EML0</accession>
<dbReference type="Proteomes" id="UP001197093">
    <property type="component" value="Unassembled WGS sequence"/>
</dbReference>
<gene>
    <name evidence="3" type="ORF">NEMBOFW57_010290</name>
</gene>
<name>A0AAD4EML0_9PEZI</name>
<evidence type="ECO:0000256" key="1">
    <source>
        <dbReference type="SAM" id="Coils"/>
    </source>
</evidence>